<reference evidence="12 13" key="1">
    <citation type="journal article" date="2011" name="Stand. Genomic Sci.">
        <title>Complete genome sequence of the thermophilic sulfur-reducer Hippea maritima type strain (MH(2)).</title>
        <authorList>
            <person name="Huntemann M."/>
            <person name="Lu M."/>
            <person name="Nolan M."/>
            <person name="Lapidus A."/>
            <person name="Lucas S."/>
            <person name="Hammon N."/>
            <person name="Deshpande S."/>
            <person name="Cheng J.F."/>
            <person name="Tapia R."/>
            <person name="Han C."/>
            <person name="Goodwin L."/>
            <person name="Pitluck S."/>
            <person name="Liolios K."/>
            <person name="Pagani I."/>
            <person name="Ivanova N."/>
            <person name="Ovchinikova G."/>
            <person name="Pati A."/>
            <person name="Chen A."/>
            <person name="Palaniappan K."/>
            <person name="Land M."/>
            <person name="Hauser L."/>
            <person name="Jeffries C.D."/>
            <person name="Detter J.C."/>
            <person name="Brambilla E.M."/>
            <person name="Rohde M."/>
            <person name="Spring S."/>
            <person name="Goker M."/>
            <person name="Woyke T."/>
            <person name="Bristow J."/>
            <person name="Eisen J.A."/>
            <person name="Markowitz V."/>
            <person name="Hugenholtz P."/>
            <person name="Kyrpides N.C."/>
            <person name="Klenk H.P."/>
            <person name="Mavromatis K."/>
        </authorList>
    </citation>
    <scope>NUCLEOTIDE SEQUENCE [LARGE SCALE GENOMIC DNA]</scope>
    <source>
        <strain evidence="13">ATCC 700847 / DSM 10411 / MH2</strain>
    </source>
</reference>
<dbReference type="GO" id="GO:0005524">
    <property type="term" value="F:ATP binding"/>
    <property type="evidence" value="ECO:0007669"/>
    <property type="project" value="UniProtKB-KW"/>
</dbReference>
<dbReference type="Gene3D" id="3.40.50.300">
    <property type="entry name" value="P-loop containing nucleotide triphosphate hydrolases"/>
    <property type="match status" value="1"/>
</dbReference>
<sequence length="265" mass="28939">MSGKVLTITSGKGGVGKSTTTANLSLGLALAGKKVVTIDLDIGLRNLDMILGLENRIVYDVVNVVEKVCKIKQALIKDKRTDNLYLIAAAQTRDKSAVKPEQVIELANELKKEFDYIILDSPAGIEGGFRNAMLPADEVIIVTTPEISAVRDADRVIGILEANNKKEMSLIINRINPILVKKGDMMSKDDVLQVLSIPLIGVVPEDENIVSYTNVGEPSILHPDSPSGKAYKNITQRILGKDVPFMEIVEKKKGILETIISFFKE</sequence>
<dbReference type="PANTHER" id="PTHR43384">
    <property type="entry name" value="SEPTUM SITE-DETERMINING PROTEIN MIND HOMOLOG, CHLOROPLASTIC-RELATED"/>
    <property type="match status" value="1"/>
</dbReference>
<evidence type="ECO:0000256" key="3">
    <source>
        <dbReference type="ARBA" id="ARBA00016887"/>
    </source>
</evidence>
<feature type="binding site" evidence="11">
    <location>
        <begin position="12"/>
        <end position="19"/>
    </location>
    <ligand>
        <name>ATP</name>
        <dbReference type="ChEBI" id="CHEBI:30616"/>
    </ligand>
</feature>
<dbReference type="RefSeq" id="WP_013681223.1">
    <property type="nucleotide sequence ID" value="NC_015318.1"/>
</dbReference>
<evidence type="ECO:0000256" key="6">
    <source>
        <dbReference type="ARBA" id="ARBA00022840"/>
    </source>
</evidence>
<dbReference type="eggNOG" id="COG2894">
    <property type="taxonomic scope" value="Bacteria"/>
</dbReference>
<comment type="function">
    <text evidence="9">ATPase required for the correct placement of the division site. Cell division inhibitors MinC and MinD act in concert to form an inhibitor capable of blocking formation of the polar Z ring septums. Rapidly oscillates between the poles of the cell to destabilize FtsZ filaments that have formed before they mature into polar Z rings.</text>
</comment>
<dbReference type="KEGG" id="hmr:Hipma_0202"/>
<evidence type="ECO:0000256" key="7">
    <source>
        <dbReference type="ARBA" id="ARBA00023210"/>
    </source>
</evidence>
<dbReference type="InterPro" id="IPR033756">
    <property type="entry name" value="YlxH/NBP35"/>
</dbReference>
<dbReference type="HOGENOM" id="CLU_037612_0_1_7"/>
<dbReference type="PANTHER" id="PTHR43384:SF6">
    <property type="entry name" value="SEPTUM SITE-DETERMINING PROTEIN MIND HOMOLOG, CHLOROPLASTIC"/>
    <property type="match status" value="1"/>
</dbReference>
<comment type="subunit">
    <text evidence="2">Interacts with MinC and FtsZ.</text>
</comment>
<reference evidence="13" key="2">
    <citation type="submission" date="2011-03" db="EMBL/GenBank/DDBJ databases">
        <title>The complete genome of Hippea maritima DSM 10411.</title>
        <authorList>
            <consortium name="US DOE Joint Genome Institute (JGI-PGF)"/>
            <person name="Lucas S."/>
            <person name="Copeland A."/>
            <person name="Lapidus A."/>
            <person name="Bruce D."/>
            <person name="Goodwin L."/>
            <person name="Pitluck S."/>
            <person name="Peters L."/>
            <person name="Kyrpides N."/>
            <person name="Mavromatis K."/>
            <person name="Pagani I."/>
            <person name="Ivanova N."/>
            <person name="Mikhailova N."/>
            <person name="Lu M."/>
            <person name="Detter J.C."/>
            <person name="Tapia R."/>
            <person name="Han C."/>
            <person name="Land M."/>
            <person name="Hauser L."/>
            <person name="Markowitz V."/>
            <person name="Cheng J.-F."/>
            <person name="Hugenholtz P."/>
            <person name="Woyke T."/>
            <person name="Wu D."/>
            <person name="Spring S."/>
            <person name="Schroeder M."/>
            <person name="Brambilla E."/>
            <person name="Klenk H.-P."/>
            <person name="Eisen J.A."/>
        </authorList>
    </citation>
    <scope>NUCLEOTIDE SEQUENCE [LARGE SCALE GENOMIC DNA]</scope>
    <source>
        <strain evidence="13">ATCC 700847 / DSM 10411 / MH2</strain>
    </source>
</reference>
<dbReference type="NCBIfam" id="TIGR01968">
    <property type="entry name" value="minD_bact"/>
    <property type="match status" value="1"/>
</dbReference>
<dbReference type="AlphaFoldDB" id="F2LXJ3"/>
<evidence type="ECO:0000256" key="11">
    <source>
        <dbReference type="PIRSR" id="PIRSR003092-1"/>
    </source>
</evidence>
<dbReference type="InterPro" id="IPR010223">
    <property type="entry name" value="MinD"/>
</dbReference>
<keyword evidence="7" id="KW-0717">Septation</keyword>
<dbReference type="FunFam" id="3.40.50.300:FF:000068">
    <property type="entry name" value="Site-determining protein"/>
    <property type="match status" value="1"/>
</dbReference>
<keyword evidence="13" id="KW-1185">Reference proteome</keyword>
<dbReference type="FunCoup" id="F2LXJ3">
    <property type="interactions" value="439"/>
</dbReference>
<dbReference type="EMBL" id="CP002606">
    <property type="protein sequence ID" value="AEA33179.1"/>
    <property type="molecule type" value="Genomic_DNA"/>
</dbReference>
<name>F2LXJ3_HIPMA</name>
<evidence type="ECO:0000256" key="2">
    <source>
        <dbReference type="ARBA" id="ARBA00011626"/>
    </source>
</evidence>
<dbReference type="GO" id="GO:0016887">
    <property type="term" value="F:ATP hydrolysis activity"/>
    <property type="evidence" value="ECO:0007669"/>
    <property type="project" value="InterPro"/>
</dbReference>
<dbReference type="GO" id="GO:0009898">
    <property type="term" value="C:cytoplasmic side of plasma membrane"/>
    <property type="evidence" value="ECO:0007669"/>
    <property type="project" value="TreeGrafter"/>
</dbReference>
<evidence type="ECO:0000313" key="12">
    <source>
        <dbReference type="EMBL" id="AEA33179.1"/>
    </source>
</evidence>
<dbReference type="CDD" id="cd02036">
    <property type="entry name" value="MinD"/>
    <property type="match status" value="1"/>
</dbReference>
<accession>F2LXJ3</accession>
<evidence type="ECO:0000256" key="1">
    <source>
        <dbReference type="ARBA" id="ARBA00010257"/>
    </source>
</evidence>
<keyword evidence="8" id="KW-0131">Cell cycle</keyword>
<dbReference type="Proteomes" id="UP000008139">
    <property type="component" value="Chromosome"/>
</dbReference>
<dbReference type="GO" id="GO:0005829">
    <property type="term" value="C:cytosol"/>
    <property type="evidence" value="ECO:0007669"/>
    <property type="project" value="TreeGrafter"/>
</dbReference>
<dbReference type="PIRSF" id="PIRSF003092">
    <property type="entry name" value="MinD"/>
    <property type="match status" value="1"/>
</dbReference>
<evidence type="ECO:0000256" key="9">
    <source>
        <dbReference type="ARBA" id="ARBA00025436"/>
    </source>
</evidence>
<organism evidence="12 13">
    <name type="scientific">Hippea maritima (strain ATCC 700847 / DSM 10411 / MH2)</name>
    <dbReference type="NCBI Taxonomy" id="760142"/>
    <lineage>
        <taxon>Bacteria</taxon>
        <taxon>Pseudomonadati</taxon>
        <taxon>Campylobacterota</taxon>
        <taxon>Desulfurellia</taxon>
        <taxon>Desulfurellales</taxon>
        <taxon>Hippeaceae</taxon>
        <taxon>Hippea</taxon>
    </lineage>
</organism>
<comment type="similarity">
    <text evidence="1">Belongs to the ParA family. MinD subfamily.</text>
</comment>
<protein>
    <recommendedName>
        <fullName evidence="3">Septum site-determining protein MinD</fullName>
    </recommendedName>
    <alternativeName>
        <fullName evidence="10">Cell division inhibitor MinD</fullName>
    </alternativeName>
</protein>
<evidence type="ECO:0000256" key="4">
    <source>
        <dbReference type="ARBA" id="ARBA00022618"/>
    </source>
</evidence>
<evidence type="ECO:0000313" key="13">
    <source>
        <dbReference type="Proteomes" id="UP000008139"/>
    </source>
</evidence>
<dbReference type="STRING" id="760142.Hipma_0202"/>
<dbReference type="InterPro" id="IPR025501">
    <property type="entry name" value="MinD_FleN"/>
</dbReference>
<dbReference type="InterPro" id="IPR050625">
    <property type="entry name" value="ParA/MinD_ATPase"/>
</dbReference>
<gene>
    <name evidence="12" type="ordered locus">Hipma_0202</name>
</gene>
<keyword evidence="5 11" id="KW-0547">Nucleotide-binding</keyword>
<dbReference type="InParanoid" id="F2LXJ3"/>
<dbReference type="SUPFAM" id="SSF52540">
    <property type="entry name" value="P-loop containing nucleoside triphosphate hydrolases"/>
    <property type="match status" value="1"/>
</dbReference>
<keyword evidence="4" id="KW-0132">Cell division</keyword>
<keyword evidence="6 11" id="KW-0067">ATP-binding</keyword>
<proteinExistence type="inferred from homology"/>
<dbReference type="Pfam" id="PF10609">
    <property type="entry name" value="ParA"/>
    <property type="match status" value="1"/>
</dbReference>
<evidence type="ECO:0000256" key="5">
    <source>
        <dbReference type="ARBA" id="ARBA00022741"/>
    </source>
</evidence>
<dbReference type="InterPro" id="IPR027417">
    <property type="entry name" value="P-loop_NTPase"/>
</dbReference>
<evidence type="ECO:0000256" key="8">
    <source>
        <dbReference type="ARBA" id="ARBA00023306"/>
    </source>
</evidence>
<dbReference type="OrthoDB" id="9773088at2"/>
<dbReference type="GO" id="GO:0051782">
    <property type="term" value="P:negative regulation of cell division"/>
    <property type="evidence" value="ECO:0007669"/>
    <property type="project" value="TreeGrafter"/>
</dbReference>
<evidence type="ECO:0000256" key="10">
    <source>
        <dbReference type="ARBA" id="ARBA00032845"/>
    </source>
</evidence>
<dbReference type="GO" id="GO:0000917">
    <property type="term" value="P:division septum assembly"/>
    <property type="evidence" value="ECO:0007669"/>
    <property type="project" value="UniProtKB-KW"/>
</dbReference>